<keyword evidence="4" id="KW-0472">Membrane</keyword>
<feature type="compositionally biased region" description="Low complexity" evidence="5">
    <location>
        <begin position="27"/>
        <end position="37"/>
    </location>
</feature>
<keyword evidence="7" id="KW-1185">Reference proteome</keyword>
<evidence type="ECO:0000256" key="1">
    <source>
        <dbReference type="ARBA" id="ARBA00004370"/>
    </source>
</evidence>
<dbReference type="InterPro" id="IPR043240">
    <property type="entry name" value="CYSTM1-like"/>
</dbReference>
<dbReference type="Proteomes" id="UP001178461">
    <property type="component" value="Chromosome 18"/>
</dbReference>
<dbReference type="GO" id="GO:0070062">
    <property type="term" value="C:extracellular exosome"/>
    <property type="evidence" value="ECO:0007669"/>
    <property type="project" value="TreeGrafter"/>
</dbReference>
<name>A0AA35PUS8_9SAUR</name>
<dbReference type="PANTHER" id="PTHR47564:SF1">
    <property type="entry name" value="CYSTEINE-RICH AND TRANSMEMBRANE DOMAIN-CONTAINING PROTEIN 1"/>
    <property type="match status" value="1"/>
</dbReference>
<comment type="subcellular location">
    <subcellularLocation>
        <location evidence="1">Membrane</location>
    </subcellularLocation>
</comment>
<feature type="region of interest" description="Disordered" evidence="5">
    <location>
        <begin position="1"/>
        <end position="37"/>
    </location>
</feature>
<dbReference type="AlphaFoldDB" id="A0AA35PUS8"/>
<organism evidence="6 7">
    <name type="scientific">Podarcis lilfordi</name>
    <name type="common">Lilford's wall lizard</name>
    <dbReference type="NCBI Taxonomy" id="74358"/>
    <lineage>
        <taxon>Eukaryota</taxon>
        <taxon>Metazoa</taxon>
        <taxon>Chordata</taxon>
        <taxon>Craniata</taxon>
        <taxon>Vertebrata</taxon>
        <taxon>Euteleostomi</taxon>
        <taxon>Lepidosauria</taxon>
        <taxon>Squamata</taxon>
        <taxon>Bifurcata</taxon>
        <taxon>Unidentata</taxon>
        <taxon>Episquamata</taxon>
        <taxon>Laterata</taxon>
        <taxon>Lacertibaenia</taxon>
        <taxon>Lacertidae</taxon>
        <taxon>Podarcis</taxon>
    </lineage>
</organism>
<feature type="compositionally biased region" description="Pro residues" evidence="5">
    <location>
        <begin position="1"/>
        <end position="10"/>
    </location>
</feature>
<feature type="compositionally biased region" description="Polar residues" evidence="5">
    <location>
        <begin position="13"/>
        <end position="22"/>
    </location>
</feature>
<evidence type="ECO:0000256" key="3">
    <source>
        <dbReference type="ARBA" id="ARBA00013590"/>
    </source>
</evidence>
<accession>A0AA35PUS8</accession>
<dbReference type="EMBL" id="OX395144">
    <property type="protein sequence ID" value="CAI5798728.1"/>
    <property type="molecule type" value="Genomic_DNA"/>
</dbReference>
<sequence length="118" mass="12493">MDHSKPPPPQGGLNPNASQPQQPGAHPSSQSYAGYPPGPYPSAYSTYPAYAPPYGYQGYQAYPAPLPSGLAYGPGPGHPVYIIEERKEPSTLATCLAACWATLCCCCVWDVLTAPRLP</sequence>
<dbReference type="GO" id="GO:0016020">
    <property type="term" value="C:membrane"/>
    <property type="evidence" value="ECO:0007669"/>
    <property type="project" value="UniProtKB-SubCell"/>
</dbReference>
<evidence type="ECO:0000256" key="2">
    <source>
        <dbReference type="ARBA" id="ARBA00009444"/>
    </source>
</evidence>
<evidence type="ECO:0000256" key="5">
    <source>
        <dbReference type="SAM" id="MobiDB-lite"/>
    </source>
</evidence>
<evidence type="ECO:0000256" key="4">
    <source>
        <dbReference type="ARBA" id="ARBA00023136"/>
    </source>
</evidence>
<proteinExistence type="inferred from homology"/>
<gene>
    <name evidence="6" type="ORF">PODLI_1B006108</name>
</gene>
<evidence type="ECO:0000313" key="6">
    <source>
        <dbReference type="EMBL" id="CAI5798728.1"/>
    </source>
</evidence>
<reference evidence="6" key="1">
    <citation type="submission" date="2022-12" db="EMBL/GenBank/DDBJ databases">
        <authorList>
            <person name="Alioto T."/>
            <person name="Alioto T."/>
            <person name="Gomez Garrido J."/>
        </authorList>
    </citation>
    <scope>NUCLEOTIDE SEQUENCE</scope>
</reference>
<comment type="similarity">
    <text evidence="2">Belongs to the CYSTM1 family.</text>
</comment>
<dbReference type="PANTHER" id="PTHR47564">
    <property type="entry name" value="CYSTEINE-RICH AND TRANSMEMBRANE DOMAIN-CONTAINING PROTEIN 1"/>
    <property type="match status" value="1"/>
</dbReference>
<protein>
    <recommendedName>
        <fullName evidence="3">Cysteine-rich and transmembrane domain-containing protein 1</fullName>
    </recommendedName>
</protein>
<evidence type="ECO:0000313" key="7">
    <source>
        <dbReference type="Proteomes" id="UP001178461"/>
    </source>
</evidence>